<evidence type="ECO:0000313" key="5">
    <source>
        <dbReference type="Proteomes" id="UP000298663"/>
    </source>
</evidence>
<reference evidence="4 5" key="2">
    <citation type="journal article" date="2019" name="G3 (Bethesda)">
        <title>Hybrid Assembly of the Genome of the Entomopathogenic Nematode Steinernema carpocapsae Identifies the X-Chromosome.</title>
        <authorList>
            <person name="Serra L."/>
            <person name="Macchietto M."/>
            <person name="Macias-Munoz A."/>
            <person name="McGill C.J."/>
            <person name="Rodriguez I.M."/>
            <person name="Rodriguez B."/>
            <person name="Murad R."/>
            <person name="Mortazavi A."/>
        </authorList>
    </citation>
    <scope>NUCLEOTIDE SEQUENCE [LARGE SCALE GENOMIC DNA]</scope>
    <source>
        <strain evidence="4 5">ALL</strain>
    </source>
</reference>
<dbReference type="OrthoDB" id="5858432at2759"/>
<feature type="domain" description="DUF8206" evidence="3">
    <location>
        <begin position="1031"/>
        <end position="1111"/>
    </location>
</feature>
<dbReference type="PANTHER" id="PTHR32046">
    <property type="entry name" value="G DOMAIN-CONTAINING PROTEIN"/>
    <property type="match status" value="1"/>
</dbReference>
<accession>A0A4U5NBL8</accession>
<protein>
    <recommendedName>
        <fullName evidence="3">DUF8206 domain-containing protein</fullName>
    </recommendedName>
</protein>
<dbReference type="InterPro" id="IPR027417">
    <property type="entry name" value="P-loop_NTPase"/>
</dbReference>
<evidence type="ECO:0000259" key="3">
    <source>
        <dbReference type="Pfam" id="PF26633"/>
    </source>
</evidence>
<proteinExistence type="predicted"/>
<dbReference type="PANTHER" id="PTHR32046:SF11">
    <property type="entry name" value="IMMUNE-ASSOCIATED NUCLEOTIDE-BINDING PROTEIN 10-LIKE"/>
    <property type="match status" value="1"/>
</dbReference>
<comment type="caution">
    <text evidence="4">The sequence shown here is derived from an EMBL/GenBank/DDBJ whole genome shotgun (WGS) entry which is preliminary data.</text>
</comment>
<feature type="coiled-coil region" evidence="1">
    <location>
        <begin position="988"/>
        <end position="1022"/>
    </location>
</feature>
<keyword evidence="5" id="KW-1185">Reference proteome</keyword>
<name>A0A4U5NBL8_STECR</name>
<feature type="region of interest" description="Disordered" evidence="2">
    <location>
        <begin position="1305"/>
        <end position="1329"/>
    </location>
</feature>
<gene>
    <name evidence="4" type="ORF">L596_013948</name>
</gene>
<dbReference type="Proteomes" id="UP000298663">
    <property type="component" value="Unassembled WGS sequence"/>
</dbReference>
<evidence type="ECO:0000256" key="2">
    <source>
        <dbReference type="SAM" id="MobiDB-lite"/>
    </source>
</evidence>
<dbReference type="SUPFAM" id="SSF52540">
    <property type="entry name" value="P-loop containing nucleoside triphosphate hydrolases"/>
    <property type="match status" value="1"/>
</dbReference>
<evidence type="ECO:0000313" key="4">
    <source>
        <dbReference type="EMBL" id="TKR79781.1"/>
    </source>
</evidence>
<keyword evidence="1" id="KW-0175">Coiled coil</keyword>
<dbReference type="InterPro" id="IPR058519">
    <property type="entry name" value="DUF8206"/>
</dbReference>
<organism evidence="4 5">
    <name type="scientific">Steinernema carpocapsae</name>
    <name type="common">Entomopathogenic nematode</name>
    <dbReference type="NCBI Taxonomy" id="34508"/>
    <lineage>
        <taxon>Eukaryota</taxon>
        <taxon>Metazoa</taxon>
        <taxon>Ecdysozoa</taxon>
        <taxon>Nematoda</taxon>
        <taxon>Chromadorea</taxon>
        <taxon>Rhabditida</taxon>
        <taxon>Tylenchina</taxon>
        <taxon>Panagrolaimomorpha</taxon>
        <taxon>Strongyloidoidea</taxon>
        <taxon>Steinernematidae</taxon>
        <taxon>Steinernema</taxon>
    </lineage>
</organism>
<feature type="compositionally biased region" description="Basic residues" evidence="2">
    <location>
        <begin position="1315"/>
        <end position="1329"/>
    </location>
</feature>
<dbReference type="EMBL" id="AZBU02000004">
    <property type="protein sequence ID" value="TKR79781.1"/>
    <property type="molecule type" value="Genomic_DNA"/>
</dbReference>
<dbReference type="Pfam" id="PF26633">
    <property type="entry name" value="DUF8206"/>
    <property type="match status" value="1"/>
</dbReference>
<sequence>MARPKHHPIMHLEEGKIVTLVDESEFELITDGLYRCTVAGCKAKLNLSEDDVMQAELIGKHQHSPASDSASFIEVYSVASSDTESVSSARDLSDKNAVGSCIVLAKLNLGTVESNVFRKTIKFNILTPETLKKLAENVFYEYTSWHQNPSFVVIEKKSLSEDDFEDVLADYGTVGCADKDKYRITFYGVDCIRRNLLSKYAIEMGKSKDDSNEMSTARSALIKDKINFYNEKCQGPSLRTKGMIKKIGFEPTSFEEVVPLRTEKHTTAFDIAERAFNVHIKTGGQFNVRIMLFDDWAHSFKPLSHDYTLVNCNPKNFYAIEFLEEGLYFEQDPYSICLPKQAKTEIPKAMPDPEKIQTIEIFVEGSTETGYTKEHFEGVELVPSGMSVSDLIKHVFEDKIKRSFPNSQFNVTAFRFDQRFKRYMKSTQEYKSNLVAKNESYQLEFVDVNCQRSKDSYSMVIPETVVQTHTNISQPRAIFVEATFKDGKGKSPTFLKQVNLESEIPLTVKELILSIYVDDTEWHKIPCLVTAEKRSFGERDFLSVMGAYDNTPCELGARYRIRFYDSSCHSPAMFPKFSISLNSSEVNTEQTSEEACDEQEEKEPEINVIKFLEKPKKATSAPKKKAPLELPCPKNCNNQQRRWICELCGHLVFFVFPDQLSCNCGLYQKDSISLRCGHKSHGSYFAQFPKSALNDHYKNIGGCREVNIVLMGETGAGKSTWIDAIFNYLQHSTLEDALESGRIECPIPTYFMIEDDNKELQRIQIGEEIANENSNVGQSATQRPKPYTFMFQNTFYRFIDVPGVGDSRGIDQDRKNFEMIMQELFNYTEIHAICILIPSDLPRLTIAMKYCINELLTHLHQDAAKNIVFCFTKSRINFYAAGNTQAILQDYLDIFKKNRNIEIKLNEDTMYYFDNESFKYLCAIQHGIEHLREEQREFVRSWEISAQNTDNVLKYIASLEPHQIRNMMSLNEAKRVILELTPISAEITKNIQTNKRIIEAKKEELQQKKDQTVDLKKQLTIKQTTLEAIPLSYPKTVCASAECVETIGIPGTAESQTLYKTICHDHCFLNNIEPGKYPNPGLQSCAAMGGSRMKCAGCKCSWDMHLHIRYEQRQTSIDVPNKNVEQLLKDKDADHIKVSDVIKGLEMRLDELTIKEKRIKTICAKFVAFLNTNAIAVINDAYGEYLEQSIKLAKNELAITGEGAEKVDQLEKYLAEYREEVKIINDHIKQGLENITITNVETMKEELKQMDEIGPQITGFLDAAENAQKSYVREDEVHLTQNSLSYYAKSAIAKGTYYLKSFFSPDTSRDAKSCKSGRKNGRKNHSKKK</sequence>
<dbReference type="STRING" id="34508.A0A4U5NBL8"/>
<evidence type="ECO:0000256" key="1">
    <source>
        <dbReference type="SAM" id="Coils"/>
    </source>
</evidence>
<reference evidence="4 5" key="1">
    <citation type="journal article" date="2015" name="Genome Biol.">
        <title>Comparative genomics of Steinernema reveals deeply conserved gene regulatory networks.</title>
        <authorList>
            <person name="Dillman A.R."/>
            <person name="Macchietto M."/>
            <person name="Porter C.F."/>
            <person name="Rogers A."/>
            <person name="Williams B."/>
            <person name="Antoshechkin I."/>
            <person name="Lee M.M."/>
            <person name="Goodwin Z."/>
            <person name="Lu X."/>
            <person name="Lewis E.E."/>
            <person name="Goodrich-Blair H."/>
            <person name="Stock S.P."/>
            <person name="Adams B.J."/>
            <person name="Sternberg P.W."/>
            <person name="Mortazavi A."/>
        </authorList>
    </citation>
    <scope>NUCLEOTIDE SEQUENCE [LARGE SCALE GENOMIC DNA]</scope>
    <source>
        <strain evidence="4 5">ALL</strain>
    </source>
</reference>
<dbReference type="Gene3D" id="3.40.50.300">
    <property type="entry name" value="P-loop containing nucleotide triphosphate hydrolases"/>
    <property type="match status" value="1"/>
</dbReference>